<dbReference type="STRING" id="1250231.SAMN04488552_2365"/>
<reference evidence="4 5" key="1">
    <citation type="submission" date="2016-10" db="EMBL/GenBank/DDBJ databases">
        <authorList>
            <person name="Varghese N."/>
            <person name="Submissions S."/>
        </authorList>
    </citation>
    <scope>NUCLEOTIDE SEQUENCE [LARGE SCALE GENOMIC DNA]</scope>
    <source>
        <strain evidence="4 5">Mar_2010_102</strain>
    </source>
</reference>
<sequence length="134" mass="15815">MELNPEIYEKTIVVKEKDLDKQQHVNNVQYVQWVQDVAEEHWEKRASEEQKSKVIWVVVKHEINYKKEAFLNDPISLQTYVSDATHVTSIRHVIIKNAETDKLLAEAKTTWCLLDKETKKPVKISEELKKVFLQ</sequence>
<comment type="similarity">
    <text evidence="1">Belongs to the 4-hydroxybenzoyl-CoA thioesterase family.</text>
</comment>
<dbReference type="Gene3D" id="3.10.129.10">
    <property type="entry name" value="Hotdog Thioesterase"/>
    <property type="match status" value="1"/>
</dbReference>
<dbReference type="GO" id="GO:0047617">
    <property type="term" value="F:fatty acyl-CoA hydrolase activity"/>
    <property type="evidence" value="ECO:0007669"/>
    <property type="project" value="TreeGrafter"/>
</dbReference>
<dbReference type="GO" id="GO:0006633">
    <property type="term" value="P:fatty acid biosynthetic process"/>
    <property type="evidence" value="ECO:0007669"/>
    <property type="project" value="InterPro"/>
</dbReference>
<dbReference type="Pfam" id="PF01643">
    <property type="entry name" value="Acyl-ACP_TE"/>
    <property type="match status" value="1"/>
</dbReference>
<evidence type="ECO:0000313" key="4">
    <source>
        <dbReference type="EMBL" id="SDS18082.1"/>
    </source>
</evidence>
<dbReference type="Proteomes" id="UP000198858">
    <property type="component" value="Chromosome I"/>
</dbReference>
<dbReference type="RefSeq" id="WP_089662828.1">
    <property type="nucleotide sequence ID" value="NZ_LT629745.1"/>
</dbReference>
<dbReference type="PANTHER" id="PTHR31793">
    <property type="entry name" value="4-HYDROXYBENZOYL-COA THIOESTERASE FAMILY MEMBER"/>
    <property type="match status" value="1"/>
</dbReference>
<keyword evidence="5" id="KW-1185">Reference proteome</keyword>
<protein>
    <submittedName>
        <fullName evidence="4">Acyl-CoA thioester hydrolase</fullName>
    </submittedName>
</protein>
<dbReference type="EMBL" id="LT629745">
    <property type="protein sequence ID" value="SDS18082.1"/>
    <property type="molecule type" value="Genomic_DNA"/>
</dbReference>
<dbReference type="PANTHER" id="PTHR31793:SF27">
    <property type="entry name" value="NOVEL THIOESTERASE SUPERFAMILY DOMAIN AND SAPOSIN A-TYPE DOMAIN CONTAINING PROTEIN (0610012H03RIK)"/>
    <property type="match status" value="1"/>
</dbReference>
<dbReference type="InterPro" id="IPR029069">
    <property type="entry name" value="HotDog_dom_sf"/>
</dbReference>
<accession>A0A1H1Q3K4</accession>
<organism evidence="4 5">
    <name type="scientific">Christiangramia echinicola</name>
    <dbReference type="NCBI Taxonomy" id="279359"/>
    <lineage>
        <taxon>Bacteria</taxon>
        <taxon>Pseudomonadati</taxon>
        <taxon>Bacteroidota</taxon>
        <taxon>Flavobacteriia</taxon>
        <taxon>Flavobacteriales</taxon>
        <taxon>Flavobacteriaceae</taxon>
        <taxon>Christiangramia</taxon>
    </lineage>
</organism>
<dbReference type="CDD" id="cd00586">
    <property type="entry name" value="4HBT"/>
    <property type="match status" value="1"/>
</dbReference>
<dbReference type="InterPro" id="IPR002864">
    <property type="entry name" value="Acyl-ACP_thioesterase_NHD"/>
</dbReference>
<gene>
    <name evidence="4" type="ORF">SAMN04488552_2365</name>
</gene>
<dbReference type="InterPro" id="IPR050563">
    <property type="entry name" value="4-hydroxybenzoyl-CoA_TE"/>
</dbReference>
<dbReference type="SUPFAM" id="SSF54637">
    <property type="entry name" value="Thioesterase/thiol ester dehydrase-isomerase"/>
    <property type="match status" value="1"/>
</dbReference>
<name>A0A1H1Q3K4_9FLAO</name>
<evidence type="ECO:0000259" key="3">
    <source>
        <dbReference type="Pfam" id="PF01643"/>
    </source>
</evidence>
<evidence type="ECO:0000313" key="5">
    <source>
        <dbReference type="Proteomes" id="UP000198858"/>
    </source>
</evidence>
<feature type="domain" description="Acyl-ACP thioesterase N-terminal hotdog" evidence="3">
    <location>
        <begin position="7"/>
        <end position="130"/>
    </location>
</feature>
<dbReference type="AlphaFoldDB" id="A0A1H1Q3K4"/>
<proteinExistence type="inferred from homology"/>
<evidence type="ECO:0000256" key="1">
    <source>
        <dbReference type="ARBA" id="ARBA00005953"/>
    </source>
</evidence>
<keyword evidence="2 4" id="KW-0378">Hydrolase</keyword>
<evidence type="ECO:0000256" key="2">
    <source>
        <dbReference type="ARBA" id="ARBA00022801"/>
    </source>
</evidence>